<keyword evidence="2" id="KW-1185">Reference proteome</keyword>
<evidence type="ECO:0000313" key="2">
    <source>
        <dbReference type="Proteomes" id="UP001165960"/>
    </source>
</evidence>
<accession>A0ACC2RUW0</accession>
<proteinExistence type="predicted"/>
<sequence length="218" mass="24514">MSLFISLIIGAASALITNHRCIDSSNDQGFAFPAPAELNSTVHGAYDPSSSVPLGENSYWSTKFKVSDEEYERAKKTLMNNFLSNYGSSISNIKSKRFYLTWGSPTTVASEIHCPYSQICCLNTEYTEDKWVDLKTTQFKHKSHFQPSFHSSKEYKYSYCFKGPGYKHIQFNQLNMVYEVYYEENAVDIGCPSGSILQIQVEARLGSSEKPIGLISAV</sequence>
<evidence type="ECO:0000313" key="1">
    <source>
        <dbReference type="EMBL" id="KAJ9053817.1"/>
    </source>
</evidence>
<protein>
    <submittedName>
        <fullName evidence="1">Uncharacterized protein</fullName>
    </submittedName>
</protein>
<comment type="caution">
    <text evidence="1">The sequence shown here is derived from an EMBL/GenBank/DDBJ whole genome shotgun (WGS) entry which is preliminary data.</text>
</comment>
<dbReference type="Proteomes" id="UP001165960">
    <property type="component" value="Unassembled WGS sequence"/>
</dbReference>
<dbReference type="EMBL" id="QTSX02006486">
    <property type="protein sequence ID" value="KAJ9053817.1"/>
    <property type="molecule type" value="Genomic_DNA"/>
</dbReference>
<reference evidence="1" key="1">
    <citation type="submission" date="2022-04" db="EMBL/GenBank/DDBJ databases">
        <title>Genome of the entomopathogenic fungus Entomophthora muscae.</title>
        <authorList>
            <person name="Elya C."/>
            <person name="Lovett B.R."/>
            <person name="Lee E."/>
            <person name="Macias A.M."/>
            <person name="Hajek A.E."/>
            <person name="De Bivort B.L."/>
            <person name="Kasson M.T."/>
            <person name="De Fine Licht H.H."/>
            <person name="Stajich J.E."/>
        </authorList>
    </citation>
    <scope>NUCLEOTIDE SEQUENCE</scope>
    <source>
        <strain evidence="1">Berkeley</strain>
    </source>
</reference>
<gene>
    <name evidence="1" type="ORF">DSO57_1020545</name>
</gene>
<organism evidence="1 2">
    <name type="scientific">Entomophthora muscae</name>
    <dbReference type="NCBI Taxonomy" id="34485"/>
    <lineage>
        <taxon>Eukaryota</taxon>
        <taxon>Fungi</taxon>
        <taxon>Fungi incertae sedis</taxon>
        <taxon>Zoopagomycota</taxon>
        <taxon>Entomophthoromycotina</taxon>
        <taxon>Entomophthoromycetes</taxon>
        <taxon>Entomophthorales</taxon>
        <taxon>Entomophthoraceae</taxon>
        <taxon>Entomophthora</taxon>
    </lineage>
</organism>
<name>A0ACC2RUW0_9FUNG</name>